<keyword evidence="1" id="KW-0285">Flavoprotein</keyword>
<organism evidence="5 6">
    <name type="scientific">Halospeciosus flavus</name>
    <dbReference type="NCBI Taxonomy" id="3032283"/>
    <lineage>
        <taxon>Archaea</taxon>
        <taxon>Methanobacteriati</taxon>
        <taxon>Methanobacteriota</taxon>
        <taxon>Stenosarchaea group</taxon>
        <taxon>Halobacteria</taxon>
        <taxon>Halobacteriales</taxon>
        <taxon>Halobacteriaceae</taxon>
        <taxon>Halospeciosus</taxon>
    </lineage>
</organism>
<evidence type="ECO:0000256" key="2">
    <source>
        <dbReference type="ARBA" id="ARBA00023002"/>
    </source>
</evidence>
<feature type="compositionally biased region" description="Basic and acidic residues" evidence="3">
    <location>
        <begin position="217"/>
        <end position="243"/>
    </location>
</feature>
<evidence type="ECO:0000256" key="1">
    <source>
        <dbReference type="ARBA" id="ARBA00022630"/>
    </source>
</evidence>
<feature type="domain" description="FAD/NAD(P)-binding" evidence="4">
    <location>
        <begin position="64"/>
        <end position="174"/>
    </location>
</feature>
<dbReference type="Proteomes" id="UP001596447">
    <property type="component" value="Unassembled WGS sequence"/>
</dbReference>
<evidence type="ECO:0000256" key="3">
    <source>
        <dbReference type="SAM" id="MobiDB-lite"/>
    </source>
</evidence>
<evidence type="ECO:0000313" key="5">
    <source>
        <dbReference type="EMBL" id="MFC7200086.1"/>
    </source>
</evidence>
<accession>A0ABD5Z4I5</accession>
<name>A0ABD5Z4I5_9EURY</name>
<reference evidence="5 6" key="1">
    <citation type="journal article" date="2019" name="Int. J. Syst. Evol. Microbiol.">
        <title>The Global Catalogue of Microorganisms (GCM) 10K type strain sequencing project: providing services to taxonomists for standard genome sequencing and annotation.</title>
        <authorList>
            <consortium name="The Broad Institute Genomics Platform"/>
            <consortium name="The Broad Institute Genome Sequencing Center for Infectious Disease"/>
            <person name="Wu L."/>
            <person name="Ma J."/>
        </authorList>
    </citation>
    <scope>NUCLEOTIDE SEQUENCE [LARGE SCALE GENOMIC DNA]</scope>
    <source>
        <strain evidence="5 6">XZGYJ-43</strain>
    </source>
</reference>
<evidence type="ECO:0000259" key="4">
    <source>
        <dbReference type="Pfam" id="PF07992"/>
    </source>
</evidence>
<keyword evidence="6" id="KW-1185">Reference proteome</keyword>
<dbReference type="PANTHER" id="PTHR48105">
    <property type="entry name" value="THIOREDOXIN REDUCTASE 1-RELATED-RELATED"/>
    <property type="match status" value="1"/>
</dbReference>
<dbReference type="InterPro" id="IPR050097">
    <property type="entry name" value="Ferredoxin-NADP_redctase_2"/>
</dbReference>
<dbReference type="Pfam" id="PF07992">
    <property type="entry name" value="Pyr_redox_2"/>
    <property type="match status" value="1"/>
</dbReference>
<dbReference type="RefSeq" id="WP_279530005.1">
    <property type="nucleotide sequence ID" value="NZ_CP122312.1"/>
</dbReference>
<dbReference type="PRINTS" id="PR00469">
    <property type="entry name" value="PNDRDTASEII"/>
</dbReference>
<gene>
    <name evidence="5" type="ORF">ACFQJ9_11810</name>
</gene>
<dbReference type="SUPFAM" id="SSF51905">
    <property type="entry name" value="FAD/NAD(P)-binding domain"/>
    <property type="match status" value="1"/>
</dbReference>
<dbReference type="Gene3D" id="3.50.50.60">
    <property type="entry name" value="FAD/NAD(P)-binding domain"/>
    <property type="match status" value="1"/>
</dbReference>
<keyword evidence="2" id="KW-0560">Oxidoreductase</keyword>
<feature type="region of interest" description="Disordered" evidence="3">
    <location>
        <begin position="204"/>
        <end position="257"/>
    </location>
</feature>
<protein>
    <submittedName>
        <fullName evidence="5">FAD-dependent oxidoreductase</fullName>
    </submittedName>
</protein>
<comment type="caution">
    <text evidence="5">The sequence shown here is derived from an EMBL/GenBank/DDBJ whole genome shotgun (WGS) entry which is preliminary data.</text>
</comment>
<dbReference type="AlphaFoldDB" id="A0ABD5Z4I5"/>
<sequence>MSDENPSVVVVGGGPAGLTASLFTGRSDMPTTVLDEPESILRRNAHLENVPGFPVGVNSRLFLDMLDDQAERAGVEREQAEVTAVHRDDPTDADEPFVVETADGDAYTADVVVAATKSSPAYLDPLSDDLELDQQGSKTYVSADERGRTDVPGLYVAGRLAAKPHQTVVAAGHGGEVGITVVEDSEVPFYHDWVVPEGYFTGRGREVPPGCEEIDEEERRRREEESIEIMRDYFDEPHPEEPTMHPSVAEDEDEDDE</sequence>
<dbReference type="InterPro" id="IPR036188">
    <property type="entry name" value="FAD/NAD-bd_sf"/>
</dbReference>
<dbReference type="PRINTS" id="PR00368">
    <property type="entry name" value="FADPNR"/>
</dbReference>
<proteinExistence type="predicted"/>
<dbReference type="EMBL" id="JBHTAR010000011">
    <property type="protein sequence ID" value="MFC7200086.1"/>
    <property type="molecule type" value="Genomic_DNA"/>
</dbReference>
<evidence type="ECO:0000313" key="6">
    <source>
        <dbReference type="Proteomes" id="UP001596447"/>
    </source>
</evidence>
<dbReference type="GO" id="GO:0016491">
    <property type="term" value="F:oxidoreductase activity"/>
    <property type="evidence" value="ECO:0007669"/>
    <property type="project" value="UniProtKB-KW"/>
</dbReference>
<dbReference type="InterPro" id="IPR023753">
    <property type="entry name" value="FAD/NAD-binding_dom"/>
</dbReference>